<dbReference type="SMART" id="SM00345">
    <property type="entry name" value="HTH_GNTR"/>
    <property type="match status" value="1"/>
</dbReference>
<dbReference type="Proteomes" id="UP000732378">
    <property type="component" value="Unassembled WGS sequence"/>
</dbReference>
<protein>
    <submittedName>
        <fullName evidence="5">DNA-binding transcriptional regulator YhcF (GntR family)</fullName>
    </submittedName>
</protein>
<dbReference type="GO" id="GO:0003677">
    <property type="term" value="F:DNA binding"/>
    <property type="evidence" value="ECO:0007669"/>
    <property type="project" value="UniProtKB-KW"/>
</dbReference>
<keyword evidence="3" id="KW-0804">Transcription</keyword>
<dbReference type="InterPro" id="IPR000524">
    <property type="entry name" value="Tscrpt_reg_HTH_GntR"/>
</dbReference>
<accession>A0ABS2MB96</accession>
<evidence type="ECO:0000259" key="4">
    <source>
        <dbReference type="PROSITE" id="PS50949"/>
    </source>
</evidence>
<dbReference type="PROSITE" id="PS50949">
    <property type="entry name" value="HTH_GNTR"/>
    <property type="match status" value="1"/>
</dbReference>
<name>A0ABS2MB96_9ACTN</name>
<evidence type="ECO:0000313" key="6">
    <source>
        <dbReference type="Proteomes" id="UP000732378"/>
    </source>
</evidence>
<evidence type="ECO:0000313" key="5">
    <source>
        <dbReference type="EMBL" id="MBM7508467.1"/>
    </source>
</evidence>
<feature type="domain" description="HTH gntR-type" evidence="4">
    <location>
        <begin position="11"/>
        <end position="79"/>
    </location>
</feature>
<dbReference type="CDD" id="cd07377">
    <property type="entry name" value="WHTH_GntR"/>
    <property type="match status" value="1"/>
</dbReference>
<keyword evidence="1" id="KW-0805">Transcription regulation</keyword>
<sequence>MSIAIDTASSVPPYEQLRAQIAAMVASGSLAAGTRLATVRQMAADLGLAPNTVARAYRELEADGLIDTHGRRGTFVRSARTPSPDLRALVADYVSAARALGLTCPEALALVQEEWTS</sequence>
<dbReference type="PANTHER" id="PTHR38445:SF9">
    <property type="entry name" value="HTH-TYPE TRANSCRIPTIONAL REPRESSOR YTRA"/>
    <property type="match status" value="1"/>
</dbReference>
<dbReference type="PANTHER" id="PTHR38445">
    <property type="entry name" value="HTH-TYPE TRANSCRIPTIONAL REPRESSOR YTRA"/>
    <property type="match status" value="1"/>
</dbReference>
<dbReference type="Pfam" id="PF00392">
    <property type="entry name" value="GntR"/>
    <property type="match status" value="1"/>
</dbReference>
<dbReference type="SUPFAM" id="SSF46785">
    <property type="entry name" value="Winged helix' DNA-binding domain"/>
    <property type="match status" value="1"/>
</dbReference>
<keyword evidence="6" id="KW-1185">Reference proteome</keyword>
<comment type="caution">
    <text evidence="5">The sequence shown here is derived from an EMBL/GenBank/DDBJ whole genome shotgun (WGS) entry which is preliminary data.</text>
</comment>
<keyword evidence="2 5" id="KW-0238">DNA-binding</keyword>
<organism evidence="5 6">
    <name type="scientific">Nocardioides salarius</name>
    <dbReference type="NCBI Taxonomy" id="374513"/>
    <lineage>
        <taxon>Bacteria</taxon>
        <taxon>Bacillati</taxon>
        <taxon>Actinomycetota</taxon>
        <taxon>Actinomycetes</taxon>
        <taxon>Propionibacteriales</taxon>
        <taxon>Nocardioidaceae</taxon>
        <taxon>Nocardioides</taxon>
    </lineage>
</organism>
<evidence type="ECO:0000256" key="2">
    <source>
        <dbReference type="ARBA" id="ARBA00023125"/>
    </source>
</evidence>
<dbReference type="EMBL" id="JAFBBZ010000001">
    <property type="protein sequence ID" value="MBM7508467.1"/>
    <property type="molecule type" value="Genomic_DNA"/>
</dbReference>
<gene>
    <name evidence="5" type="ORF">JOE61_002281</name>
</gene>
<reference evidence="5 6" key="1">
    <citation type="submission" date="2021-01" db="EMBL/GenBank/DDBJ databases">
        <title>Sequencing the genomes of 1000 actinobacteria strains.</title>
        <authorList>
            <person name="Klenk H.-P."/>
        </authorList>
    </citation>
    <scope>NUCLEOTIDE SEQUENCE [LARGE SCALE GENOMIC DNA]</scope>
    <source>
        <strain evidence="5 6">DSM 18239</strain>
    </source>
</reference>
<evidence type="ECO:0000256" key="1">
    <source>
        <dbReference type="ARBA" id="ARBA00023015"/>
    </source>
</evidence>
<evidence type="ECO:0000256" key="3">
    <source>
        <dbReference type="ARBA" id="ARBA00023163"/>
    </source>
</evidence>
<dbReference type="InterPro" id="IPR036390">
    <property type="entry name" value="WH_DNA-bd_sf"/>
</dbReference>
<dbReference type="InterPro" id="IPR036388">
    <property type="entry name" value="WH-like_DNA-bd_sf"/>
</dbReference>
<dbReference type="RefSeq" id="WP_193669567.1">
    <property type="nucleotide sequence ID" value="NZ_JACDTV010000009.1"/>
</dbReference>
<proteinExistence type="predicted"/>
<dbReference type="Gene3D" id="1.10.10.10">
    <property type="entry name" value="Winged helix-like DNA-binding domain superfamily/Winged helix DNA-binding domain"/>
    <property type="match status" value="1"/>
</dbReference>